<reference evidence="2" key="1">
    <citation type="submission" date="2017-02" db="EMBL/GenBank/DDBJ databases">
        <title>Delving into the versatile metabolic prowess of the omnipresent phylum Bacteroidetes.</title>
        <authorList>
            <person name="Nobu M.K."/>
            <person name="Mei R."/>
            <person name="Narihiro T."/>
            <person name="Kuroda K."/>
            <person name="Liu W.-T."/>
        </authorList>
    </citation>
    <scope>NUCLEOTIDE SEQUENCE</scope>
    <source>
        <strain evidence="2">ADurb.Bin131</strain>
    </source>
</reference>
<evidence type="ECO:0000313" key="2">
    <source>
        <dbReference type="EMBL" id="OQB75658.1"/>
    </source>
</evidence>
<organism evidence="2">
    <name type="scientific">candidate division TA06 bacterium ADurb.Bin131</name>
    <dbReference type="NCBI Taxonomy" id="1852827"/>
    <lineage>
        <taxon>Bacteria</taxon>
        <taxon>Bacteria division TA06</taxon>
    </lineage>
</organism>
<dbReference type="EMBL" id="MWDQ01000002">
    <property type="protein sequence ID" value="OQB75658.1"/>
    <property type="molecule type" value="Genomic_DNA"/>
</dbReference>
<sequence>MRSNVIQFNGGRLMESYKKRIRESIHQERDEKRTGSAKYPFILTGILWVVIIGAIVIISKIF</sequence>
<name>A0A1V6CFI2_UNCT6</name>
<keyword evidence="1" id="KW-0812">Transmembrane</keyword>
<keyword evidence="1" id="KW-0472">Membrane</keyword>
<dbReference type="AlphaFoldDB" id="A0A1V6CFI2"/>
<feature type="transmembrane region" description="Helical" evidence="1">
    <location>
        <begin position="39"/>
        <end position="58"/>
    </location>
</feature>
<evidence type="ECO:0008006" key="3">
    <source>
        <dbReference type="Google" id="ProtNLM"/>
    </source>
</evidence>
<accession>A0A1V6CFI2</accession>
<proteinExistence type="predicted"/>
<protein>
    <recommendedName>
        <fullName evidence="3">Stress-associated endoplasmic reticulum protein</fullName>
    </recommendedName>
</protein>
<gene>
    <name evidence="2" type="ORF">BWX89_00005</name>
</gene>
<comment type="caution">
    <text evidence="2">The sequence shown here is derived from an EMBL/GenBank/DDBJ whole genome shotgun (WGS) entry which is preliminary data.</text>
</comment>
<keyword evidence="1" id="KW-1133">Transmembrane helix</keyword>
<dbReference type="Proteomes" id="UP000485562">
    <property type="component" value="Unassembled WGS sequence"/>
</dbReference>
<evidence type="ECO:0000256" key="1">
    <source>
        <dbReference type="SAM" id="Phobius"/>
    </source>
</evidence>